<keyword evidence="5" id="KW-0677">Repeat</keyword>
<comment type="similarity">
    <text evidence="1">Belongs to the peptidase M43B family.</text>
</comment>
<feature type="domain" description="Secretion system C-terminal sorting" evidence="16">
    <location>
        <begin position="868"/>
        <end position="934"/>
    </location>
</feature>
<keyword evidence="18" id="KW-1185">Reference proteome</keyword>
<feature type="domain" description="Cleaved adhesin" evidence="15">
    <location>
        <begin position="527"/>
        <end position="686"/>
    </location>
</feature>
<dbReference type="Gene3D" id="3.40.390.10">
    <property type="entry name" value="Collagenase (Catalytic Domain)"/>
    <property type="match status" value="1"/>
</dbReference>
<feature type="domain" description="Calx-beta" evidence="13">
    <location>
        <begin position="421"/>
        <end position="513"/>
    </location>
</feature>
<dbReference type="InterPro" id="IPR024079">
    <property type="entry name" value="MetalloPept_cat_dom_sf"/>
</dbReference>
<dbReference type="OrthoDB" id="6278496at2"/>
<keyword evidence="2" id="KW-0645">Protease</keyword>
<dbReference type="GO" id="GO:0007154">
    <property type="term" value="P:cell communication"/>
    <property type="evidence" value="ECO:0007669"/>
    <property type="project" value="InterPro"/>
</dbReference>
<dbReference type="InterPro" id="IPR008754">
    <property type="entry name" value="Peptidase_M43"/>
</dbReference>
<protein>
    <submittedName>
        <fullName evidence="17">Peptidase</fullName>
    </submittedName>
</protein>
<feature type="signal peptide" evidence="12">
    <location>
        <begin position="1"/>
        <end position="21"/>
    </location>
</feature>
<evidence type="ECO:0000313" key="17">
    <source>
        <dbReference type="EMBL" id="PSG92604.1"/>
    </source>
</evidence>
<feature type="compositionally biased region" description="Polar residues" evidence="11">
    <location>
        <begin position="183"/>
        <end position="192"/>
    </location>
</feature>
<dbReference type="InterPro" id="IPR026444">
    <property type="entry name" value="Secre_tail"/>
</dbReference>
<comment type="caution">
    <text evidence="17">The sequence shown here is derived from an EMBL/GenBank/DDBJ whole genome shotgun (WGS) entry which is preliminary data.</text>
</comment>
<evidence type="ECO:0000256" key="8">
    <source>
        <dbReference type="ARBA" id="ARBA00022837"/>
    </source>
</evidence>
<evidence type="ECO:0000256" key="11">
    <source>
        <dbReference type="SAM" id="MobiDB-lite"/>
    </source>
</evidence>
<proteinExistence type="inferred from homology"/>
<evidence type="ECO:0000256" key="12">
    <source>
        <dbReference type="SAM" id="SignalP"/>
    </source>
</evidence>
<evidence type="ECO:0000256" key="9">
    <source>
        <dbReference type="ARBA" id="ARBA00023049"/>
    </source>
</evidence>
<keyword evidence="7" id="KW-0862">Zinc</keyword>
<dbReference type="Pfam" id="PF07675">
    <property type="entry name" value="Cleaved_Adhesin"/>
    <property type="match status" value="1"/>
</dbReference>
<organism evidence="17 18">
    <name type="scientific">Mesoflavibacter zeaxanthinifaciens subsp. sabulilitoris</name>
    <dbReference type="NCBI Taxonomy" id="1520893"/>
    <lineage>
        <taxon>Bacteria</taxon>
        <taxon>Pseudomonadati</taxon>
        <taxon>Bacteroidota</taxon>
        <taxon>Flavobacteriia</taxon>
        <taxon>Flavobacteriales</taxon>
        <taxon>Flavobacteriaceae</taxon>
        <taxon>Mesoflavibacter</taxon>
    </lineage>
</organism>
<dbReference type="GO" id="GO:0006508">
    <property type="term" value="P:proteolysis"/>
    <property type="evidence" value="ECO:0007669"/>
    <property type="project" value="UniProtKB-KW"/>
</dbReference>
<dbReference type="CDD" id="cd04275">
    <property type="entry name" value="ZnMc_pappalysin_like"/>
    <property type="match status" value="1"/>
</dbReference>
<evidence type="ECO:0000256" key="10">
    <source>
        <dbReference type="ARBA" id="ARBA00023157"/>
    </source>
</evidence>
<dbReference type="NCBIfam" id="TIGR04183">
    <property type="entry name" value="Por_Secre_tail"/>
    <property type="match status" value="1"/>
</dbReference>
<dbReference type="PANTHER" id="PTHR47466:SF1">
    <property type="entry name" value="METALLOPROTEASE MEP1 (AFU_ORTHOLOGUE AFUA_1G07730)-RELATED"/>
    <property type="match status" value="1"/>
</dbReference>
<evidence type="ECO:0000256" key="3">
    <source>
        <dbReference type="ARBA" id="ARBA00022723"/>
    </source>
</evidence>
<dbReference type="InterPro" id="IPR003644">
    <property type="entry name" value="Calx_beta"/>
</dbReference>
<reference evidence="17 18" key="1">
    <citation type="submission" date="2018-03" db="EMBL/GenBank/DDBJ databases">
        <title>Mesoflavibacter sp. HG37 and Mesoflavibacter sp. HG96 sp.nov., two marine bacteria isolated from seawater of Western Pacific Ocean.</title>
        <authorList>
            <person name="Cheng H."/>
            <person name="Wu Y.-H."/>
            <person name="Guo L.-L."/>
            <person name="Xu X.-W."/>
        </authorList>
    </citation>
    <scope>NUCLEOTIDE SEQUENCE [LARGE SCALE GENOMIC DNA]</scope>
    <source>
        <strain evidence="17 18">KCTC 42117</strain>
    </source>
</reference>
<dbReference type="PANTHER" id="PTHR47466">
    <property type="match status" value="1"/>
</dbReference>
<dbReference type="GO" id="GO:0016020">
    <property type="term" value="C:membrane"/>
    <property type="evidence" value="ECO:0007669"/>
    <property type="project" value="InterPro"/>
</dbReference>
<keyword evidence="6" id="KW-0378">Hydrolase</keyword>
<evidence type="ECO:0000313" key="18">
    <source>
        <dbReference type="Proteomes" id="UP000238430"/>
    </source>
</evidence>
<dbReference type="RefSeq" id="WP_106677308.1">
    <property type="nucleotide sequence ID" value="NZ_JACHWV010000005.1"/>
</dbReference>
<dbReference type="GO" id="GO:0008237">
    <property type="term" value="F:metallopeptidase activity"/>
    <property type="evidence" value="ECO:0007669"/>
    <property type="project" value="UniProtKB-KW"/>
</dbReference>
<evidence type="ECO:0000256" key="4">
    <source>
        <dbReference type="ARBA" id="ARBA00022729"/>
    </source>
</evidence>
<dbReference type="EMBL" id="PXOT01000018">
    <property type="protein sequence ID" value="PSG92604.1"/>
    <property type="molecule type" value="Genomic_DNA"/>
</dbReference>
<sequence length="942" mass="102017">MKNSTLSALLFILFVSFSLKAQNNQNKKATNGQNFQLTDQTKESINQTGFARCLTDENEQALQQQYRNRADRTDFENWLAPKIAEIKANRASQRSESQQVIYNIPVVIHVVHTGEAVGTGPNITDAQALSQIQVLNEDYRRLAGTPGGANTTGLAVDVEINFCIAQVDPNGAPTTGIVRHNITPYSNSQTPADPTDWETRPNVESMKSVTQWDPTKYLNMWTINPGGNPLNDLFNPGLGGLLGYAQFPDNTPNLQGLNPTGGMASTDGVVAGYYVMGTIAEDDGTFMLDGTYNLGRTMTHEVGHWLGLRHIWGDGNCSVDDYCADTPNAAAPNYTCNLFNNSCTDDPDFDQVQNYMDYTNDACMDTFTQDQKDRIQAIMASAPRRAELNSSTACSISPTVYVTTALPENVTEGSDCNFQDITIDLTMSIAGNASATASLVNTGTATENEDFELINNSVTFASGSTTPSNSVTLRIFNDNFVEADETISLSVNVSTTGNVTASSNVYETMIINDDEAVTTTTTTDIFFDDFNDGDVSDWSFIDSDGDTNNWIPVTLTDSGLGAGDISVLRSFSWVSTTGALTPDNWAITPAIDLTSVTGSLQLQWKIAAVDPDWDVENYTVYVATSNTITALQASPTSFNESTLDGINTLTTRTLDISSFIGQTIYVGFRHHNVSDQFSIELDDVRVSATFDTSVQTDVNTSTPDQFNLLTSGLVYSTDVTTGDIMTDIDNTSGFNYGCATVAVSRDVATAGADAVAYNGGTDPAGYVTAKTFDITTANASTSDAATINFYFTQAEISAWETATGNTINDLFVLNETTGEVVAVTNSTFGSDYKLTANLSMGIAGTYYFGSQLAFLSNNDFELANSISIYPNPTVSVLNIKVDNQNDMPDSYKVYNMLGQLLIDNKINNTSDLTIDTTPFSDGMYFIKISKSNRNLTLPFIKK</sequence>
<evidence type="ECO:0000256" key="2">
    <source>
        <dbReference type="ARBA" id="ARBA00022670"/>
    </source>
</evidence>
<evidence type="ECO:0000256" key="6">
    <source>
        <dbReference type="ARBA" id="ARBA00022801"/>
    </source>
</evidence>
<dbReference type="SUPFAM" id="SSF141072">
    <property type="entry name" value="CalX-like"/>
    <property type="match status" value="1"/>
</dbReference>
<dbReference type="SUPFAM" id="SSF55486">
    <property type="entry name" value="Metalloproteases ('zincins'), catalytic domain"/>
    <property type="match status" value="1"/>
</dbReference>
<evidence type="ECO:0000256" key="7">
    <source>
        <dbReference type="ARBA" id="ARBA00022833"/>
    </source>
</evidence>
<keyword evidence="3" id="KW-0479">Metal-binding</keyword>
<evidence type="ECO:0000259" key="13">
    <source>
        <dbReference type="Pfam" id="PF03160"/>
    </source>
</evidence>
<dbReference type="InterPro" id="IPR011628">
    <property type="entry name" value="Cleaved_adhesin"/>
</dbReference>
<dbReference type="Proteomes" id="UP000238430">
    <property type="component" value="Unassembled WGS sequence"/>
</dbReference>
<evidence type="ECO:0000259" key="14">
    <source>
        <dbReference type="Pfam" id="PF05572"/>
    </source>
</evidence>
<dbReference type="GO" id="GO:0046872">
    <property type="term" value="F:metal ion binding"/>
    <property type="evidence" value="ECO:0007669"/>
    <property type="project" value="UniProtKB-KW"/>
</dbReference>
<evidence type="ECO:0000256" key="1">
    <source>
        <dbReference type="ARBA" id="ARBA00008721"/>
    </source>
</evidence>
<dbReference type="InterPro" id="IPR038081">
    <property type="entry name" value="CalX-like_sf"/>
</dbReference>
<gene>
    <name evidence="17" type="ORF">C7H61_03945</name>
</gene>
<dbReference type="Gene3D" id="2.60.120.200">
    <property type="match status" value="1"/>
</dbReference>
<feature type="region of interest" description="Disordered" evidence="11">
    <location>
        <begin position="183"/>
        <end position="208"/>
    </location>
</feature>
<evidence type="ECO:0000259" key="16">
    <source>
        <dbReference type="Pfam" id="PF18962"/>
    </source>
</evidence>
<feature type="domain" description="Peptidase M43 pregnancy-associated plasma-A" evidence="14">
    <location>
        <begin position="284"/>
        <end position="379"/>
    </location>
</feature>
<dbReference type="AlphaFoldDB" id="A0A2T1NI87"/>
<keyword evidence="9" id="KW-0482">Metalloprotease</keyword>
<accession>A0A2T1NI87</accession>
<dbReference type="Pfam" id="PF03160">
    <property type="entry name" value="Calx-beta"/>
    <property type="match status" value="1"/>
</dbReference>
<keyword evidence="4 12" id="KW-0732">Signal</keyword>
<keyword evidence="8" id="KW-0106">Calcium</keyword>
<evidence type="ECO:0000259" key="15">
    <source>
        <dbReference type="Pfam" id="PF07675"/>
    </source>
</evidence>
<name>A0A2T1NI87_9FLAO</name>
<feature type="chain" id="PRO_5015505426" evidence="12">
    <location>
        <begin position="22"/>
        <end position="942"/>
    </location>
</feature>
<dbReference type="Pfam" id="PF18962">
    <property type="entry name" value="Por_Secre_tail"/>
    <property type="match status" value="1"/>
</dbReference>
<dbReference type="Pfam" id="PF05572">
    <property type="entry name" value="Peptidase_M43"/>
    <property type="match status" value="1"/>
</dbReference>
<evidence type="ECO:0000256" key="5">
    <source>
        <dbReference type="ARBA" id="ARBA00022737"/>
    </source>
</evidence>
<keyword evidence="10" id="KW-1015">Disulfide bond</keyword>
<dbReference type="Gene3D" id="2.60.40.2030">
    <property type="match status" value="1"/>
</dbReference>